<dbReference type="PRINTS" id="PR00984">
    <property type="entry name" value="TRNASYNTHILE"/>
</dbReference>
<comment type="function">
    <text evidence="7">Catalyzes the attachment of isoleucine to tRNA(Ile). As IleRS can inadvertently accommodate and process structurally similar amino acids such as valine, to avoid such errors it has two additional distinct tRNA(Ile)-dependent editing activities. One activity is designated as 'pretransfer' editing and involves the hydrolysis of activated Val-AMP. The other activity is designated 'posttransfer' editing and involves deacylation of mischarged Val-tRNA(Ile).</text>
</comment>
<dbReference type="InterPro" id="IPR002301">
    <property type="entry name" value="Ile-tRNA-ligase"/>
</dbReference>
<dbReference type="InterPro" id="IPR002300">
    <property type="entry name" value="aa-tRNA-synth_Ia"/>
</dbReference>
<accession>A0A972W0T8</accession>
<dbReference type="EMBL" id="JABMOJ010000483">
    <property type="protein sequence ID" value="NQV66232.1"/>
    <property type="molecule type" value="Genomic_DNA"/>
</dbReference>
<reference evidence="10" key="1">
    <citation type="submission" date="2020-05" db="EMBL/GenBank/DDBJ databases">
        <title>Sulfur intermediates as new biogeochemical hubs in an aquatic model microbial ecosystem.</title>
        <authorList>
            <person name="Vigneron A."/>
        </authorList>
    </citation>
    <scope>NUCLEOTIDE SEQUENCE</scope>
    <source>
        <strain evidence="10">Bin.250</strain>
    </source>
</reference>
<proteinExistence type="inferred from homology"/>
<keyword evidence="5" id="KW-0648">Protein biosynthesis</keyword>
<dbReference type="PANTHER" id="PTHR42780">
    <property type="entry name" value="SOLEUCYL-TRNA SYNTHETASE"/>
    <property type="match status" value="1"/>
</dbReference>
<dbReference type="PANTHER" id="PTHR42780:SF1">
    <property type="entry name" value="ISOLEUCINE--TRNA LIGASE, CYTOPLASMIC"/>
    <property type="match status" value="1"/>
</dbReference>
<keyword evidence="2 10" id="KW-0436">Ligase</keyword>
<evidence type="ECO:0000256" key="5">
    <source>
        <dbReference type="ARBA" id="ARBA00022917"/>
    </source>
</evidence>
<dbReference type="GO" id="GO:0006428">
    <property type="term" value="P:isoleucyl-tRNA aminoacylation"/>
    <property type="evidence" value="ECO:0007669"/>
    <property type="project" value="InterPro"/>
</dbReference>
<protein>
    <submittedName>
        <fullName evidence="10">Class I tRNA ligase family protein</fullName>
    </submittedName>
</protein>
<dbReference type="Gene3D" id="3.40.50.620">
    <property type="entry name" value="HUPs"/>
    <property type="match status" value="1"/>
</dbReference>
<evidence type="ECO:0000256" key="3">
    <source>
        <dbReference type="ARBA" id="ARBA00022741"/>
    </source>
</evidence>
<gene>
    <name evidence="10" type="ORF">HQ497_12795</name>
</gene>
<dbReference type="SUPFAM" id="SSF52374">
    <property type="entry name" value="Nucleotidylyl transferase"/>
    <property type="match status" value="1"/>
</dbReference>
<evidence type="ECO:0000256" key="1">
    <source>
        <dbReference type="ARBA" id="ARBA00005594"/>
    </source>
</evidence>
<comment type="similarity">
    <text evidence="1">Belongs to the class-I aminoacyl-tRNA synthetase family.</text>
</comment>
<evidence type="ECO:0000256" key="4">
    <source>
        <dbReference type="ARBA" id="ARBA00022840"/>
    </source>
</evidence>
<evidence type="ECO:0000313" key="11">
    <source>
        <dbReference type="Proteomes" id="UP000754644"/>
    </source>
</evidence>
<feature type="non-terminal residue" evidence="10">
    <location>
        <position position="276"/>
    </location>
</feature>
<evidence type="ECO:0000259" key="9">
    <source>
        <dbReference type="Pfam" id="PF00133"/>
    </source>
</evidence>
<dbReference type="Pfam" id="PF00133">
    <property type="entry name" value="tRNA-synt_1"/>
    <property type="match status" value="1"/>
</dbReference>
<dbReference type="InterPro" id="IPR023586">
    <property type="entry name" value="Ile-tRNA-ligase_type2"/>
</dbReference>
<dbReference type="InterPro" id="IPR014729">
    <property type="entry name" value="Rossmann-like_a/b/a_fold"/>
</dbReference>
<comment type="caution">
    <text evidence="10">The sequence shown here is derived from an EMBL/GenBank/DDBJ whole genome shotgun (WGS) entry which is preliminary data.</text>
</comment>
<keyword evidence="4" id="KW-0067">ATP-binding</keyword>
<dbReference type="Proteomes" id="UP000754644">
    <property type="component" value="Unassembled WGS sequence"/>
</dbReference>
<feature type="domain" description="Aminoacyl-tRNA synthetase class Ia" evidence="9">
    <location>
        <begin position="21"/>
        <end position="211"/>
    </location>
</feature>
<comment type="catalytic activity">
    <reaction evidence="8">
        <text>tRNA(Ile) + L-isoleucine + ATP = L-isoleucyl-tRNA(Ile) + AMP + diphosphate</text>
        <dbReference type="Rhea" id="RHEA:11060"/>
        <dbReference type="Rhea" id="RHEA-COMP:9666"/>
        <dbReference type="Rhea" id="RHEA-COMP:9695"/>
        <dbReference type="ChEBI" id="CHEBI:30616"/>
        <dbReference type="ChEBI" id="CHEBI:33019"/>
        <dbReference type="ChEBI" id="CHEBI:58045"/>
        <dbReference type="ChEBI" id="CHEBI:78442"/>
        <dbReference type="ChEBI" id="CHEBI:78528"/>
        <dbReference type="ChEBI" id="CHEBI:456215"/>
        <dbReference type="EC" id="6.1.1.5"/>
    </reaction>
</comment>
<dbReference type="AlphaFoldDB" id="A0A972W0T8"/>
<evidence type="ECO:0000256" key="7">
    <source>
        <dbReference type="ARBA" id="ARBA00025217"/>
    </source>
</evidence>
<dbReference type="FunFam" id="3.40.50.620:FF:000023">
    <property type="entry name" value="Isoleucyl-tRNA synthetase,cytoplasmic"/>
    <property type="match status" value="1"/>
</dbReference>
<evidence type="ECO:0000256" key="8">
    <source>
        <dbReference type="ARBA" id="ARBA00048359"/>
    </source>
</evidence>
<keyword evidence="3" id="KW-0547">Nucleotide-binding</keyword>
<keyword evidence="6" id="KW-0030">Aminoacyl-tRNA synthetase</keyword>
<evidence type="ECO:0000256" key="6">
    <source>
        <dbReference type="ARBA" id="ARBA00023146"/>
    </source>
</evidence>
<evidence type="ECO:0000256" key="2">
    <source>
        <dbReference type="ARBA" id="ARBA00022598"/>
    </source>
</evidence>
<dbReference type="GO" id="GO:0005524">
    <property type="term" value="F:ATP binding"/>
    <property type="evidence" value="ECO:0007669"/>
    <property type="project" value="UniProtKB-KW"/>
</dbReference>
<dbReference type="GO" id="GO:0004822">
    <property type="term" value="F:isoleucine-tRNA ligase activity"/>
    <property type="evidence" value="ECO:0007669"/>
    <property type="project" value="UniProtKB-EC"/>
</dbReference>
<name>A0A972W0T8_9GAMM</name>
<organism evidence="10 11">
    <name type="scientific">SAR86 cluster bacterium</name>
    <dbReference type="NCBI Taxonomy" id="2030880"/>
    <lineage>
        <taxon>Bacteria</taxon>
        <taxon>Pseudomonadati</taxon>
        <taxon>Pseudomonadota</taxon>
        <taxon>Gammaproteobacteria</taxon>
        <taxon>SAR86 cluster</taxon>
    </lineage>
</organism>
<evidence type="ECO:0000313" key="10">
    <source>
        <dbReference type="EMBL" id="NQV66232.1"/>
    </source>
</evidence>
<sequence>MDEENSTASSETFSFVESEHKILEFWRDNQVFQQSLAQTADAAPYIFYDGPPFATGLPHHGHLVGSILKDAVPRYFTMKGRYVQRRFGWDCHGLPIEHEIDKALGMSSKEAVAKLGIKGYNDECRAIVQRYTSEWESTITRIGRWVDFENDYKTMEPWYMESVWWVFKQLWDKGLIYQGIKVVPFSTALGTVLSNFEATSNYQEVQDPAVTVLFKLRDEDAYISAWTTTPWTLPSNLALCVGADIDYVKARDEELGIDIYFAQARLEDMSRGKQLT</sequence>